<feature type="compositionally biased region" description="Polar residues" evidence="10">
    <location>
        <begin position="143"/>
        <end position="156"/>
    </location>
</feature>
<evidence type="ECO:0000256" key="1">
    <source>
        <dbReference type="ARBA" id="ARBA00004123"/>
    </source>
</evidence>
<keyword evidence="8" id="KW-0862">Zinc</keyword>
<feature type="region of interest" description="Disordered" evidence="10">
    <location>
        <begin position="124"/>
        <end position="165"/>
    </location>
</feature>
<dbReference type="InterPro" id="IPR046341">
    <property type="entry name" value="SET_dom_sf"/>
</dbReference>
<reference evidence="14 15" key="1">
    <citation type="journal article" date="2019" name="Sci. Rep.">
        <title>A high-quality genome of Eragrostis curvula grass provides insights into Poaceae evolution and supports new strategies to enhance forage quality.</title>
        <authorList>
            <person name="Carballo J."/>
            <person name="Santos B.A.C.M."/>
            <person name="Zappacosta D."/>
            <person name="Garbus I."/>
            <person name="Selva J.P."/>
            <person name="Gallo C.A."/>
            <person name="Diaz A."/>
            <person name="Albertini E."/>
            <person name="Caccamo M."/>
            <person name="Echenique V."/>
        </authorList>
    </citation>
    <scope>NUCLEOTIDE SEQUENCE [LARGE SCALE GENOMIC DNA]</scope>
    <source>
        <strain evidence="15">cv. Victoria</strain>
        <tissue evidence="14">Leaf</tissue>
    </source>
</reference>
<dbReference type="CDD" id="cd10538">
    <property type="entry name" value="SET_SETDB-like"/>
    <property type="match status" value="1"/>
</dbReference>
<dbReference type="Gene3D" id="1.10.8.850">
    <property type="entry name" value="Histone-lysine N methyltransferase , C-terminal domain-like"/>
    <property type="match status" value="1"/>
</dbReference>
<evidence type="ECO:0000256" key="4">
    <source>
        <dbReference type="ARBA" id="ARBA00022603"/>
    </source>
</evidence>
<name>A0A5J9TZR4_9POAL</name>
<evidence type="ECO:0000313" key="15">
    <source>
        <dbReference type="Proteomes" id="UP000324897"/>
    </source>
</evidence>
<dbReference type="InterPro" id="IPR001214">
    <property type="entry name" value="SET_dom"/>
</dbReference>
<dbReference type="InterPro" id="IPR025776">
    <property type="entry name" value="SUVR4/1/2"/>
</dbReference>
<dbReference type="GO" id="GO:0005694">
    <property type="term" value="C:chromosome"/>
    <property type="evidence" value="ECO:0007669"/>
    <property type="project" value="UniProtKB-SubCell"/>
</dbReference>
<evidence type="ECO:0000256" key="6">
    <source>
        <dbReference type="ARBA" id="ARBA00022691"/>
    </source>
</evidence>
<dbReference type="Pfam" id="PF10440">
    <property type="entry name" value="WIYLD"/>
    <property type="match status" value="1"/>
</dbReference>
<dbReference type="Proteomes" id="UP000324897">
    <property type="component" value="Unassembled WGS sequence"/>
</dbReference>
<keyword evidence="15" id="KW-1185">Reference proteome</keyword>
<dbReference type="InterPro" id="IPR007728">
    <property type="entry name" value="Pre-SET_dom"/>
</dbReference>
<dbReference type="PANTHER" id="PTHR46450">
    <property type="entry name" value="INACTIVE HISTONE-LYSINE N-METHYLTRANSFERASE SUVR1-RELATED"/>
    <property type="match status" value="1"/>
</dbReference>
<feature type="region of interest" description="Disordered" evidence="10">
    <location>
        <begin position="63"/>
        <end position="90"/>
    </location>
</feature>
<evidence type="ECO:0000256" key="2">
    <source>
        <dbReference type="ARBA" id="ARBA00004286"/>
    </source>
</evidence>
<protein>
    <recommendedName>
        <fullName evidence="16">SET domain-containing protein</fullName>
    </recommendedName>
</protein>
<dbReference type="PROSITE" id="PS50867">
    <property type="entry name" value="PRE_SET"/>
    <property type="match status" value="1"/>
</dbReference>
<comment type="caution">
    <text evidence="14">The sequence shown here is derived from an EMBL/GenBank/DDBJ whole genome shotgun (WGS) entry which is preliminary data.</text>
</comment>
<accession>A0A5J9TZR4</accession>
<dbReference type="Gene3D" id="2.170.270.10">
    <property type="entry name" value="SET domain"/>
    <property type="match status" value="1"/>
</dbReference>
<dbReference type="Pfam" id="PF00856">
    <property type="entry name" value="SET"/>
    <property type="match status" value="1"/>
</dbReference>
<dbReference type="SUPFAM" id="SSF82199">
    <property type="entry name" value="SET domain"/>
    <property type="match status" value="1"/>
</dbReference>
<keyword evidence="5" id="KW-0808">Transferase</keyword>
<dbReference type="GO" id="GO:0008270">
    <property type="term" value="F:zinc ion binding"/>
    <property type="evidence" value="ECO:0007669"/>
    <property type="project" value="InterPro"/>
</dbReference>
<dbReference type="PROSITE" id="PS51580">
    <property type="entry name" value="SAM_MT43_3"/>
    <property type="match status" value="1"/>
</dbReference>
<feature type="compositionally biased region" description="Basic and acidic residues" evidence="10">
    <location>
        <begin position="63"/>
        <end position="73"/>
    </location>
</feature>
<keyword evidence="9" id="KW-0539">Nucleus</keyword>
<evidence type="ECO:0000256" key="10">
    <source>
        <dbReference type="SAM" id="MobiDB-lite"/>
    </source>
</evidence>
<evidence type="ECO:0000256" key="9">
    <source>
        <dbReference type="ARBA" id="ARBA00023242"/>
    </source>
</evidence>
<organism evidence="14 15">
    <name type="scientific">Eragrostis curvula</name>
    <name type="common">weeping love grass</name>
    <dbReference type="NCBI Taxonomy" id="38414"/>
    <lineage>
        <taxon>Eukaryota</taxon>
        <taxon>Viridiplantae</taxon>
        <taxon>Streptophyta</taxon>
        <taxon>Embryophyta</taxon>
        <taxon>Tracheophyta</taxon>
        <taxon>Spermatophyta</taxon>
        <taxon>Magnoliopsida</taxon>
        <taxon>Liliopsida</taxon>
        <taxon>Poales</taxon>
        <taxon>Poaceae</taxon>
        <taxon>PACMAD clade</taxon>
        <taxon>Chloridoideae</taxon>
        <taxon>Eragrostideae</taxon>
        <taxon>Eragrostidinae</taxon>
        <taxon>Eragrostis</taxon>
    </lineage>
</organism>
<dbReference type="InterPro" id="IPR018848">
    <property type="entry name" value="WIYLD_domain"/>
</dbReference>
<feature type="region of interest" description="Disordered" evidence="10">
    <location>
        <begin position="224"/>
        <end position="263"/>
    </location>
</feature>
<comment type="subcellular location">
    <subcellularLocation>
        <location evidence="2">Chromosome</location>
    </subcellularLocation>
    <subcellularLocation>
        <location evidence="1">Nucleus</location>
    </subcellularLocation>
</comment>
<proteinExistence type="predicted"/>
<feature type="domain" description="SET" evidence="11">
    <location>
        <begin position="613"/>
        <end position="747"/>
    </location>
</feature>
<evidence type="ECO:0000256" key="5">
    <source>
        <dbReference type="ARBA" id="ARBA00022679"/>
    </source>
</evidence>
<evidence type="ECO:0000313" key="14">
    <source>
        <dbReference type="EMBL" id="TVU16735.1"/>
    </source>
</evidence>
<dbReference type="Pfam" id="PF05033">
    <property type="entry name" value="Pre-SET"/>
    <property type="match status" value="1"/>
</dbReference>
<evidence type="ECO:0008006" key="16">
    <source>
        <dbReference type="Google" id="ProtNLM"/>
    </source>
</evidence>
<dbReference type="GO" id="GO:0005634">
    <property type="term" value="C:nucleus"/>
    <property type="evidence" value="ECO:0007669"/>
    <property type="project" value="UniProtKB-SubCell"/>
</dbReference>
<dbReference type="FunFam" id="2.170.270.10:FF:000046">
    <property type="entry name" value="SET-domain containing protein lysine methyltransferase family protein"/>
    <property type="match status" value="1"/>
</dbReference>
<dbReference type="InterPro" id="IPR003616">
    <property type="entry name" value="Post-SET_dom"/>
</dbReference>
<keyword evidence="6" id="KW-0949">S-adenosyl-L-methionine</keyword>
<keyword evidence="3" id="KW-0158">Chromosome</keyword>
<dbReference type="SMART" id="SM00468">
    <property type="entry name" value="PreSET"/>
    <property type="match status" value="1"/>
</dbReference>
<evidence type="ECO:0000259" key="12">
    <source>
        <dbReference type="PROSITE" id="PS50867"/>
    </source>
</evidence>
<dbReference type="PROSITE" id="PS50868">
    <property type="entry name" value="POST_SET"/>
    <property type="match status" value="1"/>
</dbReference>
<evidence type="ECO:0000259" key="13">
    <source>
        <dbReference type="PROSITE" id="PS50868"/>
    </source>
</evidence>
<evidence type="ECO:0000256" key="7">
    <source>
        <dbReference type="ARBA" id="ARBA00022723"/>
    </source>
</evidence>
<keyword evidence="7" id="KW-0479">Metal-binding</keyword>
<sequence>MVSQSGTTRARRALDAMKALGFSKKEAIPVLKSLLNLFDNSWEPIEDESYRALADAILDARDRSQNNGEREQCGRTTSLVPLPPEDDHNLFSTPLAMIDTSCDLDSETDAPRIKRPTHFSTALRLLPSATDGTMSLSPLGESNGPQTRVPTQSRQSMADGMPSSVPAHKRARQMLDEDFQHAVFFKEPKPEPELDAVQYSAPSSSCKNAAQVAIISHPLNISSSSHAADPPHNQYTSKISGSKGRAVQDRRTTTAAPTSFGKPVNIKMKQPQIRENDLDHRAVMQNTGTGSAVKNTQKTTSLHTVVASSSTGDVEMSIKCSLDPSNFHMPDLEAVFKMVEDKSLRSCKVLPPDFSIGSLMNEICQCVVEMVNYHSGEHNVQSDAVDNGRNSQNESMTCKALFMEPVACMNNEGENDQSVEESLVLEASQSGPPNTTVAQQPHLALSHLRPTHDVSDISKGEEKVRISVVNEFGGPKCPPFFYYTPKNIVFRKAHVNISVARIGDEDCCADCFGNCLSAPVPCACARETGGEFAYTPDGLVRTAFLDECVSMNRFPEKHHKFFCKSCLIERSRNEASPEPCRGHLVRKFIKECWTKCGCNMQCGNRVVQRGMTCNLQIFFTHEGKGWGLRTLDELPKGSFVCEYVGELLTSTELYERTSQNLHNGRCMHPVLLDANWCSEGVLKDEEALCLDATFYGNVGRFINHRCYDANLVEIPVEVETPDRHYYRLAFFTTKKVEPFEELTWDYGIDFDDDKTPANTFECLCGSRYCRGRKNPRKRGKAAAN</sequence>
<evidence type="ECO:0000256" key="8">
    <source>
        <dbReference type="ARBA" id="ARBA00022833"/>
    </source>
</evidence>
<evidence type="ECO:0000256" key="3">
    <source>
        <dbReference type="ARBA" id="ARBA00022454"/>
    </source>
</evidence>
<dbReference type="GO" id="GO:0032259">
    <property type="term" value="P:methylation"/>
    <property type="evidence" value="ECO:0007669"/>
    <property type="project" value="UniProtKB-KW"/>
</dbReference>
<dbReference type="PROSITE" id="PS50280">
    <property type="entry name" value="SET"/>
    <property type="match status" value="1"/>
</dbReference>
<dbReference type="OrthoDB" id="308383at2759"/>
<dbReference type="EMBL" id="RWGY01000031">
    <property type="protein sequence ID" value="TVU16735.1"/>
    <property type="molecule type" value="Genomic_DNA"/>
</dbReference>
<dbReference type="InterPro" id="IPR043017">
    <property type="entry name" value="WIYLD_dom_sf"/>
</dbReference>
<evidence type="ECO:0000259" key="11">
    <source>
        <dbReference type="PROSITE" id="PS50280"/>
    </source>
</evidence>
<dbReference type="SMART" id="SM00317">
    <property type="entry name" value="SET"/>
    <property type="match status" value="1"/>
</dbReference>
<dbReference type="PANTHER" id="PTHR46450:SF24">
    <property type="entry name" value="HISTONE-LYSINE N-METHYLTRANSFERASE SUVR4"/>
    <property type="match status" value="1"/>
</dbReference>
<feature type="domain" description="Pre-SET" evidence="12">
    <location>
        <begin position="507"/>
        <end position="610"/>
    </location>
</feature>
<keyword evidence="4" id="KW-0489">Methyltransferase</keyword>
<gene>
    <name evidence="14" type="ORF">EJB05_40312</name>
</gene>
<dbReference type="Gramene" id="TVU16735">
    <property type="protein sequence ID" value="TVU16735"/>
    <property type="gene ID" value="EJB05_40312"/>
</dbReference>
<feature type="domain" description="Post-SET" evidence="13">
    <location>
        <begin position="758"/>
        <end position="774"/>
    </location>
</feature>
<dbReference type="GO" id="GO:0042054">
    <property type="term" value="F:histone methyltransferase activity"/>
    <property type="evidence" value="ECO:0007669"/>
    <property type="project" value="InterPro"/>
</dbReference>
<dbReference type="AlphaFoldDB" id="A0A5J9TZR4"/>